<evidence type="ECO:0000313" key="3">
    <source>
        <dbReference type="Proteomes" id="UP000008363"/>
    </source>
</evidence>
<keyword evidence="3" id="KW-1185">Reference proteome</keyword>
<name>K6VUL3_9ACTN</name>
<evidence type="ECO:0000313" key="2">
    <source>
        <dbReference type="EMBL" id="GAB90595.1"/>
    </source>
</evidence>
<sequence length="107" mass="11930">MRFTHGSNQPHWASGVDLRSSLALIAARSSVHQMSVNHAVLQSNTEFHPQILWRAPVSTAYAAAVTDTLLPNAEVVVDHFHLVKLANEMVTARLGSIRIRRHEEAVW</sequence>
<dbReference type="EMBL" id="BAHC01000110">
    <property type="protein sequence ID" value="GAB90595.1"/>
    <property type="molecule type" value="Genomic_DNA"/>
</dbReference>
<dbReference type="Proteomes" id="UP000008363">
    <property type="component" value="Unassembled WGS sequence"/>
</dbReference>
<organism evidence="2 3">
    <name type="scientific">Gordonia rhizosphera NBRC 16068</name>
    <dbReference type="NCBI Taxonomy" id="1108045"/>
    <lineage>
        <taxon>Bacteria</taxon>
        <taxon>Bacillati</taxon>
        <taxon>Actinomycetota</taxon>
        <taxon>Actinomycetes</taxon>
        <taxon>Mycobacteriales</taxon>
        <taxon>Gordoniaceae</taxon>
        <taxon>Gordonia</taxon>
    </lineage>
</organism>
<comment type="caution">
    <text evidence="2">The sequence shown here is derived from an EMBL/GenBank/DDBJ whole genome shotgun (WGS) entry which is preliminary data.</text>
</comment>
<dbReference type="AlphaFoldDB" id="K6VUL3"/>
<feature type="domain" description="Transposase IS204/IS1001/IS1096/IS1165 DDE" evidence="1">
    <location>
        <begin position="58"/>
        <end position="92"/>
    </location>
</feature>
<evidence type="ECO:0000259" key="1">
    <source>
        <dbReference type="Pfam" id="PF01610"/>
    </source>
</evidence>
<protein>
    <recommendedName>
        <fullName evidence="1">Transposase IS204/IS1001/IS1096/IS1165 DDE domain-containing protein</fullName>
    </recommendedName>
</protein>
<dbReference type="InterPro" id="IPR002560">
    <property type="entry name" value="Transposase_DDE"/>
</dbReference>
<proteinExistence type="predicted"/>
<reference evidence="2 3" key="1">
    <citation type="submission" date="2012-08" db="EMBL/GenBank/DDBJ databases">
        <title>Whole genome shotgun sequence of Gordonia rhizosphera NBRC 16068.</title>
        <authorList>
            <person name="Takarada H."/>
            <person name="Isaki S."/>
            <person name="Hosoyama A."/>
            <person name="Tsuchikane K."/>
            <person name="Katsumata H."/>
            <person name="Baba S."/>
            <person name="Ohji S."/>
            <person name="Yamazaki S."/>
            <person name="Fujita N."/>
        </authorList>
    </citation>
    <scope>NUCLEOTIDE SEQUENCE [LARGE SCALE GENOMIC DNA]</scope>
    <source>
        <strain evidence="2 3">NBRC 16068</strain>
    </source>
</reference>
<accession>K6VUL3</accession>
<dbReference type="Pfam" id="PF01610">
    <property type="entry name" value="DDE_Tnp_ISL3"/>
    <property type="match status" value="1"/>
</dbReference>
<gene>
    <name evidence="2" type="ORF">GORHZ_110_00070</name>
</gene>